<dbReference type="Pfam" id="PF22685">
    <property type="entry name" value="Gal80p_C-like"/>
    <property type="match status" value="1"/>
</dbReference>
<keyword evidence="4" id="KW-1185">Reference proteome</keyword>
<feature type="domain" description="Gal80p-like C-terminal" evidence="2">
    <location>
        <begin position="133"/>
        <end position="268"/>
    </location>
</feature>
<dbReference type="InterPro" id="IPR055080">
    <property type="entry name" value="Gal80p-like_C"/>
</dbReference>
<dbReference type="InterPro" id="IPR036291">
    <property type="entry name" value="NAD(P)-bd_dom_sf"/>
</dbReference>
<dbReference type="Gene3D" id="3.40.50.720">
    <property type="entry name" value="NAD(P)-binding Rossmann-like Domain"/>
    <property type="match status" value="1"/>
</dbReference>
<proteinExistence type="predicted"/>
<dbReference type="GO" id="GO:0000166">
    <property type="term" value="F:nucleotide binding"/>
    <property type="evidence" value="ECO:0007669"/>
    <property type="project" value="InterPro"/>
</dbReference>
<evidence type="ECO:0000313" key="4">
    <source>
        <dbReference type="Proteomes" id="UP000011083"/>
    </source>
</evidence>
<evidence type="ECO:0000259" key="2">
    <source>
        <dbReference type="Pfam" id="PF22685"/>
    </source>
</evidence>
<dbReference type="KEGG" id="acan:ACA1_131410"/>
<dbReference type="AlphaFoldDB" id="L8GMW2"/>
<dbReference type="RefSeq" id="XP_004336162.1">
    <property type="nucleotide sequence ID" value="XM_004336114.1"/>
</dbReference>
<dbReference type="InterPro" id="IPR051317">
    <property type="entry name" value="Gfo/Idh/MocA_oxidoreduct"/>
</dbReference>
<dbReference type="STRING" id="1257118.L8GMW2"/>
<dbReference type="Gene3D" id="3.30.360.10">
    <property type="entry name" value="Dihydrodipicolinate Reductase, domain 2"/>
    <property type="match status" value="1"/>
</dbReference>
<dbReference type="GeneID" id="14914714"/>
<dbReference type="PANTHER" id="PTHR43708">
    <property type="entry name" value="CONSERVED EXPRESSED OXIDOREDUCTASE (EUROFUNG)"/>
    <property type="match status" value="1"/>
</dbReference>
<reference evidence="3 4" key="1">
    <citation type="journal article" date="2013" name="Genome Biol.">
        <title>Genome of Acanthamoeba castellanii highlights extensive lateral gene transfer and early evolution of tyrosine kinase signaling.</title>
        <authorList>
            <person name="Clarke M."/>
            <person name="Lohan A.J."/>
            <person name="Liu B."/>
            <person name="Lagkouvardos I."/>
            <person name="Roy S."/>
            <person name="Zafar N."/>
            <person name="Bertelli C."/>
            <person name="Schilde C."/>
            <person name="Kianianmomeni A."/>
            <person name="Burglin T.R."/>
            <person name="Frech C."/>
            <person name="Turcotte B."/>
            <person name="Kopec K.O."/>
            <person name="Synnott J.M."/>
            <person name="Choo C."/>
            <person name="Paponov I."/>
            <person name="Finkler A."/>
            <person name="Soon Heng Tan C."/>
            <person name="Hutchins A.P."/>
            <person name="Weinmeier T."/>
            <person name="Rattei T."/>
            <person name="Chu J.S."/>
            <person name="Gimenez G."/>
            <person name="Irimia M."/>
            <person name="Rigden D.J."/>
            <person name="Fitzpatrick D.A."/>
            <person name="Lorenzo-Morales J."/>
            <person name="Bateman A."/>
            <person name="Chiu C.H."/>
            <person name="Tang P."/>
            <person name="Hegemann P."/>
            <person name="Fromm H."/>
            <person name="Raoult D."/>
            <person name="Greub G."/>
            <person name="Miranda-Saavedra D."/>
            <person name="Chen N."/>
            <person name="Nash P."/>
            <person name="Ginger M.L."/>
            <person name="Horn M."/>
            <person name="Schaap P."/>
            <person name="Caler L."/>
            <person name="Loftus B."/>
        </authorList>
    </citation>
    <scope>NUCLEOTIDE SEQUENCE [LARGE SCALE GENOMIC DNA]</scope>
    <source>
        <strain evidence="3 4">Neff</strain>
    </source>
</reference>
<name>L8GMW2_ACACF</name>
<dbReference type="Proteomes" id="UP000011083">
    <property type="component" value="Unassembled WGS sequence"/>
</dbReference>
<evidence type="ECO:0000313" key="3">
    <source>
        <dbReference type="EMBL" id="ELR14149.1"/>
    </source>
</evidence>
<sequence length="368" mass="40121">MTAPRQRARSGAKRGWASVAQLPAFRALSGDFEVRALSATSLDSAREAAAKHNVPLYFDNHQALVERPEVDLVVVSVKVTDHYGPVEAAIRAGKDVLCEWPLGRNLDQAERLEALARERGVRTFSCTQISGAPYARYVRHLIDSGYVGQVLSTSFVGSISTWGPVAPQGFQDYLRDRTSGGTMLSILGGHSIEALLWELSAVLANQHPKVKRADTGEELDKTAEDHLAVAGTLTNGAVASVHLRGGVSRRGANRLRWTINGTRGDIEVVNTESGICHIGLFNVYGAHDDQTELAELPIPDEFKPDTKGEVKPEDMGYALVEFFRELAVDLRTGRRSVPTFADAVRRHRSLDAIERAAATGQRQTYALA</sequence>
<dbReference type="InterPro" id="IPR000683">
    <property type="entry name" value="Gfo/Idh/MocA-like_OxRdtase_N"/>
</dbReference>
<organism evidence="3 4">
    <name type="scientific">Acanthamoeba castellanii (strain ATCC 30010 / Neff)</name>
    <dbReference type="NCBI Taxonomy" id="1257118"/>
    <lineage>
        <taxon>Eukaryota</taxon>
        <taxon>Amoebozoa</taxon>
        <taxon>Discosea</taxon>
        <taxon>Longamoebia</taxon>
        <taxon>Centramoebida</taxon>
        <taxon>Acanthamoebidae</taxon>
        <taxon>Acanthamoeba</taxon>
    </lineage>
</organism>
<feature type="domain" description="Gfo/Idh/MocA-like oxidoreductase N-terminal" evidence="1">
    <location>
        <begin position="15"/>
        <end position="123"/>
    </location>
</feature>
<dbReference type="VEuPathDB" id="AmoebaDB:ACA1_131410"/>
<accession>L8GMW2</accession>
<gene>
    <name evidence="3" type="ORF">ACA1_131410</name>
</gene>
<dbReference type="PANTHER" id="PTHR43708:SF1">
    <property type="entry name" value="GALACTOSE_LACTOSE METABOLISM REGULATORY PROTEIN GAL80"/>
    <property type="match status" value="1"/>
</dbReference>
<protein>
    <submittedName>
        <fullName evidence="3">Oxidoreductase</fullName>
    </submittedName>
</protein>
<dbReference type="SUPFAM" id="SSF55347">
    <property type="entry name" value="Glyceraldehyde-3-phosphate dehydrogenase-like, C-terminal domain"/>
    <property type="match status" value="1"/>
</dbReference>
<dbReference type="Pfam" id="PF01408">
    <property type="entry name" value="GFO_IDH_MocA"/>
    <property type="match status" value="1"/>
</dbReference>
<dbReference type="EMBL" id="KB008070">
    <property type="protein sequence ID" value="ELR14149.1"/>
    <property type="molecule type" value="Genomic_DNA"/>
</dbReference>
<evidence type="ECO:0000259" key="1">
    <source>
        <dbReference type="Pfam" id="PF01408"/>
    </source>
</evidence>
<dbReference type="OrthoDB" id="2129491at2759"/>
<dbReference type="SUPFAM" id="SSF51735">
    <property type="entry name" value="NAD(P)-binding Rossmann-fold domains"/>
    <property type="match status" value="1"/>
</dbReference>